<dbReference type="VEuPathDB" id="VectorBase:RPRC011611"/>
<dbReference type="Gene3D" id="2.30.30.140">
    <property type="match status" value="1"/>
</dbReference>
<proteinExistence type="predicted"/>
<sequence>MSGFPYWPAKIFSIKENKGDKIRYEVYFYGSKQIRVLKEHRLCKRMQNKKVDRLKIKNKCFRKAMEDLKKDMNIMTTILDKMAQLRLTDEPLKTECEDITDKQDGEEFTDLLVTDPLGVQIDIPLNLNCPHFADDKRATEWHESVMQQAYLLKARIKRGETVCAYQEMDDWTKLKAFEIRRRLLLERKRQVIVKAIEEIKVSEQQDLWHLS</sequence>
<dbReference type="STRING" id="13249.T1I5P2"/>
<organism evidence="1 2">
    <name type="scientific">Rhodnius prolixus</name>
    <name type="common">Triatomid bug</name>
    <dbReference type="NCBI Taxonomy" id="13249"/>
    <lineage>
        <taxon>Eukaryota</taxon>
        <taxon>Metazoa</taxon>
        <taxon>Ecdysozoa</taxon>
        <taxon>Arthropoda</taxon>
        <taxon>Hexapoda</taxon>
        <taxon>Insecta</taxon>
        <taxon>Pterygota</taxon>
        <taxon>Neoptera</taxon>
        <taxon>Paraneoptera</taxon>
        <taxon>Hemiptera</taxon>
        <taxon>Heteroptera</taxon>
        <taxon>Panheteroptera</taxon>
        <taxon>Cimicomorpha</taxon>
        <taxon>Reduviidae</taxon>
        <taxon>Triatominae</taxon>
        <taxon>Rhodnius</taxon>
    </lineage>
</organism>
<dbReference type="AlphaFoldDB" id="T1I5P2"/>
<reference evidence="1" key="1">
    <citation type="submission" date="2015-05" db="UniProtKB">
        <authorList>
            <consortium name="EnsemblMetazoa"/>
        </authorList>
    </citation>
    <scope>IDENTIFICATION</scope>
</reference>
<dbReference type="PROSITE" id="PS50812">
    <property type="entry name" value="PWWP"/>
    <property type="match status" value="1"/>
</dbReference>
<evidence type="ECO:0000313" key="1">
    <source>
        <dbReference type="EnsemblMetazoa" id="RPRC011611-PA"/>
    </source>
</evidence>
<protein>
    <submittedName>
        <fullName evidence="1">PWWP domain-containing protein</fullName>
    </submittedName>
</protein>
<dbReference type="EMBL" id="ACPB03022505">
    <property type="status" value="NOT_ANNOTATED_CDS"/>
    <property type="molecule type" value="Genomic_DNA"/>
</dbReference>
<dbReference type="Proteomes" id="UP000015103">
    <property type="component" value="Unassembled WGS sequence"/>
</dbReference>
<keyword evidence="2" id="KW-1185">Reference proteome</keyword>
<dbReference type="InParanoid" id="T1I5P2"/>
<name>T1I5P2_RHOPR</name>
<dbReference type="EnsemblMetazoa" id="RPRC011611-RA">
    <property type="protein sequence ID" value="RPRC011611-PA"/>
    <property type="gene ID" value="RPRC011611"/>
</dbReference>
<evidence type="ECO:0000313" key="2">
    <source>
        <dbReference type="Proteomes" id="UP000015103"/>
    </source>
</evidence>
<accession>T1I5P2</accession>
<dbReference type="InterPro" id="IPR000313">
    <property type="entry name" value="PWWP_dom"/>
</dbReference>
<dbReference type="HOGENOM" id="CLU_1306232_0_0_1"/>
<dbReference type="Pfam" id="PF00855">
    <property type="entry name" value="PWWP"/>
    <property type="match status" value="1"/>
</dbReference>
<dbReference type="SUPFAM" id="SSF63748">
    <property type="entry name" value="Tudor/PWWP/MBT"/>
    <property type="match status" value="1"/>
</dbReference>